<dbReference type="InterPro" id="IPR015421">
    <property type="entry name" value="PyrdxlP-dep_Trfase_major"/>
</dbReference>
<reference evidence="3 4" key="1">
    <citation type="submission" date="2019-10" db="EMBL/GenBank/DDBJ databases">
        <authorList>
            <person name="Karimi E."/>
        </authorList>
    </citation>
    <scope>NUCLEOTIDE SEQUENCE [LARGE SCALE GENOMIC DNA]</scope>
    <source>
        <strain evidence="3">Maribacter sp. 151</strain>
    </source>
</reference>
<dbReference type="Gene3D" id="3.90.1150.10">
    <property type="entry name" value="Aspartate Aminotransferase, domain 1"/>
    <property type="match status" value="1"/>
</dbReference>
<dbReference type="Proteomes" id="UP000430202">
    <property type="component" value="Unassembled WGS sequence"/>
</dbReference>
<gene>
    <name evidence="3" type="ORF">MARI151_10730</name>
</gene>
<evidence type="ECO:0000313" key="3">
    <source>
        <dbReference type="EMBL" id="VXB18375.1"/>
    </source>
</evidence>
<evidence type="ECO:0000256" key="1">
    <source>
        <dbReference type="ARBA" id="ARBA00022898"/>
    </source>
</evidence>
<dbReference type="SUPFAM" id="SSF53383">
    <property type="entry name" value="PLP-dependent transferases"/>
    <property type="match status" value="1"/>
</dbReference>
<sequence>MEKIRKEFPVLRKGIYANTAVYGPLYDSLLDWRQEHDLDFLLYGSDMREKSLKVISETRSAVGSFFNCKRENVALVSNFSSGINVFLEGLEIENKVLLIENDYPSLNWSFEKRGFNITYVPTSVKLEQQILEVVKSSKIDVLAFSLVQWLDGFAIELDFLKDLKKQFPELVIIADGTQFCGSTNFDFDNSGIDVLGASAYKWLLAGYGNGFMLFSDEIKDKISLNSIGFNAADGNYEKKDAIRFAKQFEPGHLPSLNFGSLKFSIEFFQRIGMDKITEHNKKLSVKAKAEFEKLGLLSDQIVGRKKHSTIFNIKANEATFQKLKDNDVFCAQRGDGVRLSFHFYNTIAEIDAIVKILKAE</sequence>
<dbReference type="RefSeq" id="WP_159301946.1">
    <property type="nucleotide sequence ID" value="NZ_LR733271.1"/>
</dbReference>
<organism evidence="3 4">
    <name type="scientific">Maribacter litoralis</name>
    <dbReference type="NCBI Taxonomy" id="2059726"/>
    <lineage>
        <taxon>Bacteria</taxon>
        <taxon>Pseudomonadati</taxon>
        <taxon>Bacteroidota</taxon>
        <taxon>Flavobacteriia</taxon>
        <taxon>Flavobacteriales</taxon>
        <taxon>Flavobacteriaceae</taxon>
        <taxon>Maribacter</taxon>
    </lineage>
</organism>
<keyword evidence="4" id="KW-1185">Reference proteome</keyword>
<evidence type="ECO:0000313" key="4">
    <source>
        <dbReference type="Proteomes" id="UP000430202"/>
    </source>
</evidence>
<proteinExistence type="predicted"/>
<dbReference type="InterPro" id="IPR015422">
    <property type="entry name" value="PyrdxlP-dep_Trfase_small"/>
</dbReference>
<protein>
    <submittedName>
        <fullName evidence="3">Selenocysteine lyase/Cysteine desulfurase</fullName>
    </submittedName>
</protein>
<dbReference type="PANTHER" id="PTHR43586:SF15">
    <property type="entry name" value="BLR3095 PROTEIN"/>
    <property type="match status" value="1"/>
</dbReference>
<dbReference type="Pfam" id="PF00266">
    <property type="entry name" value="Aminotran_5"/>
    <property type="match status" value="1"/>
</dbReference>
<dbReference type="InterPro" id="IPR015424">
    <property type="entry name" value="PyrdxlP-dep_Trfase"/>
</dbReference>
<dbReference type="AlphaFoldDB" id="A0A653NL72"/>
<dbReference type="EMBL" id="CABWLR010000001">
    <property type="protein sequence ID" value="VXB18375.1"/>
    <property type="molecule type" value="Genomic_DNA"/>
</dbReference>
<feature type="domain" description="Aminotransferase class V" evidence="2">
    <location>
        <begin position="46"/>
        <end position="352"/>
    </location>
</feature>
<dbReference type="GO" id="GO:0016829">
    <property type="term" value="F:lyase activity"/>
    <property type="evidence" value="ECO:0007669"/>
    <property type="project" value="UniProtKB-KW"/>
</dbReference>
<dbReference type="Gene3D" id="3.40.640.10">
    <property type="entry name" value="Type I PLP-dependent aspartate aminotransferase-like (Major domain)"/>
    <property type="match status" value="1"/>
</dbReference>
<accession>A0A653NL72</accession>
<name>A0A653NL72_9FLAO</name>
<keyword evidence="3" id="KW-0456">Lyase</keyword>
<evidence type="ECO:0000259" key="2">
    <source>
        <dbReference type="Pfam" id="PF00266"/>
    </source>
</evidence>
<keyword evidence="1" id="KW-0663">Pyridoxal phosphate</keyword>
<dbReference type="PANTHER" id="PTHR43586">
    <property type="entry name" value="CYSTEINE DESULFURASE"/>
    <property type="match status" value="1"/>
</dbReference>
<dbReference type="InterPro" id="IPR000192">
    <property type="entry name" value="Aminotrans_V_dom"/>
</dbReference>